<gene>
    <name evidence="6" type="ORF">Q5716_12615</name>
</gene>
<evidence type="ECO:0000256" key="1">
    <source>
        <dbReference type="ARBA" id="ARBA00023015"/>
    </source>
</evidence>
<name>A0ABT9BRJ5_9MICO</name>
<dbReference type="Gene3D" id="1.10.357.10">
    <property type="entry name" value="Tetracycline Repressor, domain 2"/>
    <property type="match status" value="1"/>
</dbReference>
<protein>
    <submittedName>
        <fullName evidence="6">TetR family transcriptional regulator</fullName>
    </submittedName>
</protein>
<evidence type="ECO:0000313" key="6">
    <source>
        <dbReference type="EMBL" id="MDO7883073.1"/>
    </source>
</evidence>
<sequence length="183" mass="19427">MTTPPGKKERTRARLLAVALELFADQGYDDTSIAQIAERAGVSEMTFFRYFPSKESLLLDDPYDPLIAAAVRDQPADLAPLARAARGVRSAWHALPFPATDEVRTRTRIVAESPGLRAGMWRNSAQTEASIAVALGGDAVAARIAAAATVAALNTALLEWSLGSDTDLGAAIDAALDVLEHRG</sequence>
<dbReference type="Pfam" id="PF00440">
    <property type="entry name" value="TetR_N"/>
    <property type="match status" value="1"/>
</dbReference>
<proteinExistence type="predicted"/>
<keyword evidence="1" id="KW-0805">Transcription regulation</keyword>
<evidence type="ECO:0000256" key="4">
    <source>
        <dbReference type="PROSITE-ProRule" id="PRU00335"/>
    </source>
</evidence>
<dbReference type="InterPro" id="IPR009057">
    <property type="entry name" value="Homeodomain-like_sf"/>
</dbReference>
<dbReference type="SUPFAM" id="SSF46689">
    <property type="entry name" value="Homeodomain-like"/>
    <property type="match status" value="1"/>
</dbReference>
<dbReference type="PANTHER" id="PTHR30055">
    <property type="entry name" value="HTH-TYPE TRANSCRIPTIONAL REGULATOR RUTR"/>
    <property type="match status" value="1"/>
</dbReference>
<comment type="caution">
    <text evidence="6">The sequence shown here is derived from an EMBL/GenBank/DDBJ whole genome shotgun (WGS) entry which is preliminary data.</text>
</comment>
<dbReference type="Proteomes" id="UP001241072">
    <property type="component" value="Unassembled WGS sequence"/>
</dbReference>
<keyword evidence="7" id="KW-1185">Reference proteome</keyword>
<dbReference type="RefSeq" id="WP_305003503.1">
    <property type="nucleotide sequence ID" value="NZ_JAUQUB010000003.1"/>
</dbReference>
<dbReference type="Gene3D" id="1.10.10.60">
    <property type="entry name" value="Homeodomain-like"/>
    <property type="match status" value="1"/>
</dbReference>
<feature type="DNA-binding region" description="H-T-H motif" evidence="4">
    <location>
        <begin position="32"/>
        <end position="51"/>
    </location>
</feature>
<evidence type="ECO:0000259" key="5">
    <source>
        <dbReference type="PROSITE" id="PS50977"/>
    </source>
</evidence>
<dbReference type="EMBL" id="JAUQUB010000003">
    <property type="protein sequence ID" value="MDO7883073.1"/>
    <property type="molecule type" value="Genomic_DNA"/>
</dbReference>
<organism evidence="6 7">
    <name type="scientific">Antiquaquibacter soli</name>
    <dbReference type="NCBI Taxonomy" id="3064523"/>
    <lineage>
        <taxon>Bacteria</taxon>
        <taxon>Bacillati</taxon>
        <taxon>Actinomycetota</taxon>
        <taxon>Actinomycetes</taxon>
        <taxon>Micrococcales</taxon>
        <taxon>Microbacteriaceae</taxon>
        <taxon>Antiquaquibacter</taxon>
    </lineage>
</organism>
<dbReference type="PRINTS" id="PR00455">
    <property type="entry name" value="HTHTETR"/>
</dbReference>
<dbReference type="InterPro" id="IPR041347">
    <property type="entry name" value="MftR_C"/>
</dbReference>
<accession>A0ABT9BRJ5</accession>
<dbReference type="PROSITE" id="PS50977">
    <property type="entry name" value="HTH_TETR_2"/>
    <property type="match status" value="1"/>
</dbReference>
<feature type="domain" description="HTH tetR-type" evidence="5">
    <location>
        <begin position="9"/>
        <end position="69"/>
    </location>
</feature>
<dbReference type="InterPro" id="IPR050109">
    <property type="entry name" value="HTH-type_TetR-like_transc_reg"/>
</dbReference>
<dbReference type="PANTHER" id="PTHR30055:SF234">
    <property type="entry name" value="HTH-TYPE TRANSCRIPTIONAL REGULATOR BETI"/>
    <property type="match status" value="1"/>
</dbReference>
<evidence type="ECO:0000256" key="2">
    <source>
        <dbReference type="ARBA" id="ARBA00023125"/>
    </source>
</evidence>
<keyword evidence="3" id="KW-0804">Transcription</keyword>
<keyword evidence="2 4" id="KW-0238">DNA-binding</keyword>
<reference evidence="6 7" key="1">
    <citation type="submission" date="2023-07" db="EMBL/GenBank/DDBJ databases">
        <title>Protaetiibacter sp. nov WY-16 isolated from soil.</title>
        <authorList>
            <person name="Liu B."/>
            <person name="Wan Y."/>
        </authorList>
    </citation>
    <scope>NUCLEOTIDE SEQUENCE [LARGE SCALE GENOMIC DNA]</scope>
    <source>
        <strain evidence="6 7">WY-16</strain>
    </source>
</reference>
<dbReference type="InterPro" id="IPR001647">
    <property type="entry name" value="HTH_TetR"/>
</dbReference>
<dbReference type="Pfam" id="PF17754">
    <property type="entry name" value="TetR_C_14"/>
    <property type="match status" value="1"/>
</dbReference>
<evidence type="ECO:0000256" key="3">
    <source>
        <dbReference type="ARBA" id="ARBA00023163"/>
    </source>
</evidence>
<evidence type="ECO:0000313" key="7">
    <source>
        <dbReference type="Proteomes" id="UP001241072"/>
    </source>
</evidence>